<dbReference type="EMBL" id="AY722922">
    <property type="protein sequence ID" value="AAU85993.1"/>
    <property type="molecule type" value="Genomic_DNA"/>
</dbReference>
<gene>
    <name evidence="1" type="ordered locus">BGP142</name>
</gene>
<dbReference type="InterPro" id="IPR005096">
    <property type="entry name" value="DUF276"/>
</dbReference>
<accession>A0A7I6GXK7</accession>
<dbReference type="AlphaFoldDB" id="A0A7I6GXK7"/>
<name>A0A7I6GXK7_BORGP</name>
<sequence>MSIVFDSDFGILKRTIKDIVRAKREYLRVNYGINIDDSNSSIYNIIASSLALIEEEIINELNLFFLK</sequence>
<evidence type="ECO:0000313" key="2">
    <source>
        <dbReference type="Proteomes" id="UP000002276"/>
    </source>
</evidence>
<reference evidence="1" key="1">
    <citation type="journal article" date="2004" name="Nucleic Acids Res.">
        <title>Comparative analysis of the Borrelia garinii genome.</title>
        <authorList>
            <person name="Glockner G."/>
            <person name="Lehmann R."/>
            <person name="Romualdi A."/>
            <person name="Pradella S."/>
            <person name="Schulte-Spechtel U."/>
            <person name="Schilhabel M."/>
            <person name="Wilske B."/>
            <person name="Suhnel J."/>
            <person name="Platzer M."/>
        </authorList>
    </citation>
    <scope>NUCLEOTIDE SEQUENCE [LARGE SCALE GENOMIC DNA]</scope>
    <source>
        <strain>ATCC BAA-2496 / DSM 23469 / PBi</strain>
        <strain evidence="1">PBi</strain>
        <plasmid>8</plasmid>
    </source>
</reference>
<organism evidence="1">
    <name type="scientific">Borrelia garinii subsp. bavariensis (strain ATCC BAA-2496 / DSM 23469 / PBi)</name>
    <name type="common">Borreliella bavariensis</name>
    <dbReference type="NCBI Taxonomy" id="290434"/>
    <lineage>
        <taxon>Bacteria</taxon>
        <taxon>Pseudomonadati</taxon>
        <taxon>Spirochaetota</taxon>
        <taxon>Spirochaetia</taxon>
        <taxon>Spirochaetales</taxon>
        <taxon>Borreliaceae</taxon>
        <taxon>Borreliella</taxon>
    </lineage>
</organism>
<geneLocation type="plasmid" evidence="2">
    <name>8</name>
</geneLocation>
<evidence type="ECO:0000313" key="1">
    <source>
        <dbReference type="EMBL" id="AAU85993.1"/>
    </source>
</evidence>
<reference evidence="1" key="2">
    <citation type="submission" date="2004-09" db="EMBL/GenBank/DDBJ databases">
        <authorList>
            <person name="Gloeckner G."/>
            <person name="Schilhabel M."/>
            <person name="Lehmann R."/>
            <person name="Platzer M."/>
        </authorList>
    </citation>
    <scope>NUCLEOTIDE SEQUENCE</scope>
    <source>
        <strain evidence="1">PBi</strain>
    </source>
</reference>
<dbReference type="Pfam" id="PF03434">
    <property type="entry name" value="DUF276"/>
    <property type="match status" value="1"/>
</dbReference>
<proteinExistence type="predicted"/>
<protein>
    <submittedName>
        <fullName evidence="1">Uncharacterized protein</fullName>
    </submittedName>
</protein>